<organism evidence="1 2">
    <name type="scientific">Caldinitratiruptor microaerophilus</name>
    <dbReference type="NCBI Taxonomy" id="671077"/>
    <lineage>
        <taxon>Bacteria</taxon>
        <taxon>Bacillati</taxon>
        <taxon>Bacillota</taxon>
        <taxon>Clostridia</taxon>
        <taxon>Eubacteriales</taxon>
        <taxon>Symbiobacteriaceae</taxon>
        <taxon>Caldinitratiruptor</taxon>
    </lineage>
</organism>
<name>A0AA35CMT5_9FIRM</name>
<dbReference type="InterPro" id="IPR008719">
    <property type="entry name" value="N2O_reductase_NosL"/>
</dbReference>
<reference evidence="1" key="1">
    <citation type="submission" date="2022-03" db="EMBL/GenBank/DDBJ databases">
        <title>Complete genome sequence of Caldinitratiruptor microaerophilus.</title>
        <authorList>
            <person name="Mukaiyama R."/>
            <person name="Nishiyama T."/>
            <person name="Ueda K."/>
        </authorList>
    </citation>
    <scope>NUCLEOTIDE SEQUENCE</scope>
    <source>
        <strain evidence="1">JCM 16183</strain>
    </source>
</reference>
<dbReference type="Gene3D" id="3.30.70.2050">
    <property type="match status" value="1"/>
</dbReference>
<dbReference type="AlphaFoldDB" id="A0AA35CMT5"/>
<dbReference type="SUPFAM" id="SSF160387">
    <property type="entry name" value="NosL/MerB-like"/>
    <property type="match status" value="1"/>
</dbReference>
<accession>A0AA35CMT5</accession>
<keyword evidence="2" id="KW-1185">Reference proteome</keyword>
<dbReference type="PANTHER" id="PTHR41247">
    <property type="entry name" value="HTH-TYPE TRANSCRIPTIONAL REPRESSOR YCNK"/>
    <property type="match status" value="1"/>
</dbReference>
<evidence type="ECO:0008006" key="3">
    <source>
        <dbReference type="Google" id="ProtNLM"/>
    </source>
</evidence>
<dbReference type="PROSITE" id="PS51257">
    <property type="entry name" value="PROKAR_LIPOPROTEIN"/>
    <property type="match status" value="1"/>
</dbReference>
<sequence>MRWRQGVAVAALAALLLTGCRGGRDPRPPAIRYDRDVCAECGMIISDERFAAAYVTKSGEARLFDDLGDMLVYEKKDDQEPIAYYVHDVRSRKWIPAEAAYYVRGESVKSPMGWNIAAFENEAEAREFAEKTGSRLMTWQELRAADLTMPHAHR</sequence>
<evidence type="ECO:0000313" key="1">
    <source>
        <dbReference type="EMBL" id="BDG62204.1"/>
    </source>
</evidence>
<dbReference type="Pfam" id="PF05573">
    <property type="entry name" value="NosL"/>
    <property type="match status" value="1"/>
</dbReference>
<proteinExistence type="predicted"/>
<dbReference type="EMBL" id="AP025628">
    <property type="protein sequence ID" value="BDG62204.1"/>
    <property type="molecule type" value="Genomic_DNA"/>
</dbReference>
<dbReference type="KEGG" id="cmic:caldi_32940"/>
<protein>
    <recommendedName>
        <fullName evidence="3">Copper chaperone NosL</fullName>
    </recommendedName>
</protein>
<dbReference type="Proteomes" id="UP001163687">
    <property type="component" value="Chromosome"/>
</dbReference>
<evidence type="ECO:0000313" key="2">
    <source>
        <dbReference type="Proteomes" id="UP001163687"/>
    </source>
</evidence>
<dbReference type="PANTHER" id="PTHR41247:SF1">
    <property type="entry name" value="HTH-TYPE TRANSCRIPTIONAL REPRESSOR YCNK"/>
    <property type="match status" value="1"/>
</dbReference>
<dbReference type="RefSeq" id="WP_264842798.1">
    <property type="nucleotide sequence ID" value="NZ_AP025628.1"/>
</dbReference>
<gene>
    <name evidence="1" type="ORF">caldi_32940</name>
</gene>